<keyword evidence="4" id="KW-1000">Mitochondrion outer membrane</keyword>
<dbReference type="Pfam" id="PF13414">
    <property type="entry name" value="TPR_11"/>
    <property type="match status" value="1"/>
</dbReference>
<evidence type="ECO:0000313" key="12">
    <source>
        <dbReference type="EMBL" id="KAJ8922851.1"/>
    </source>
</evidence>
<keyword evidence="3" id="KW-0677">Repeat</keyword>
<evidence type="ECO:0000256" key="6">
    <source>
        <dbReference type="ARBA" id="ARBA00022989"/>
    </source>
</evidence>
<evidence type="ECO:0000256" key="1">
    <source>
        <dbReference type="ARBA" id="ARBA00004572"/>
    </source>
</evidence>
<dbReference type="InterPro" id="IPR011990">
    <property type="entry name" value="TPR-like_helical_dom_sf"/>
</dbReference>
<dbReference type="SMART" id="SM00028">
    <property type="entry name" value="TPR"/>
    <property type="match status" value="9"/>
</dbReference>
<evidence type="ECO:0008006" key="14">
    <source>
        <dbReference type="Google" id="ProtNLM"/>
    </source>
</evidence>
<dbReference type="PANTHER" id="PTHR46208">
    <property type="entry name" value="MITOCHONDRIAL IMPORT RECEPTOR SUBUNIT TOM70"/>
    <property type="match status" value="1"/>
</dbReference>
<keyword evidence="5 10" id="KW-0802">TPR repeat</keyword>
<dbReference type="GO" id="GO:0030943">
    <property type="term" value="F:mitochondrion targeting sequence binding"/>
    <property type="evidence" value="ECO:0007669"/>
    <property type="project" value="TreeGrafter"/>
</dbReference>
<dbReference type="SUPFAM" id="SSF48452">
    <property type="entry name" value="TPR-like"/>
    <property type="match status" value="2"/>
</dbReference>
<keyword evidence="8 11" id="KW-0472">Membrane</keyword>
<evidence type="ECO:0000256" key="2">
    <source>
        <dbReference type="ARBA" id="ARBA00022692"/>
    </source>
</evidence>
<evidence type="ECO:0000256" key="8">
    <source>
        <dbReference type="ARBA" id="ARBA00023136"/>
    </source>
</evidence>
<feature type="repeat" description="TPR" evidence="10">
    <location>
        <begin position="309"/>
        <end position="342"/>
    </location>
</feature>
<evidence type="ECO:0000256" key="5">
    <source>
        <dbReference type="ARBA" id="ARBA00022803"/>
    </source>
</evidence>
<evidence type="ECO:0000256" key="4">
    <source>
        <dbReference type="ARBA" id="ARBA00022787"/>
    </source>
</evidence>
<sequence>MPSNSLKWQIALGLGAAGAVGLAYWYMRTSKNRSLEKVQESARITSEEISETPFDEAQRYKSEGNELFKRGKYDEAISSYNKAIEIIPEEYKNDLATYYQNRAAAYEQLKKWSSVISDCTKAIELNNRYEKALYRRARAEEMTKDWVNALDDVTSVCLLQNFGNQNALLMADRTYFSSFSEDRVYKNLLETTDPLGQGDLKGFLKAKLAFATEKFEEVIPACTEELNLSESESSYKMEALSLRASFYFLTGQFKEALEDLTTIIETKDADPLIQVNALIKRASIYMQTEKLQECLDDFESAAKIGPNVSDVFHHRGQVKLLMDKTDEARSDFQKAVELNPNFSVAVVQKCYSDYRQAMQTQDVSMLMQSMQDFRKAIEKFPNCPETYILFAQVKTEKQEFQEAEELYQKALKIDPVNASIYVHRGLLLLQWKGEIEKAVEIMREAVKIDDKSEFAYETLGTVEVQRGNLVLAIELFNKAIALARSEMEMVHLFSLRDAAASQLKIASRLGVGPDLLKGVS</sequence>
<comment type="subcellular location">
    <subcellularLocation>
        <location evidence="1">Mitochondrion outer membrane</location>
        <topology evidence="1">Single-pass membrane protein</topology>
    </subcellularLocation>
</comment>
<dbReference type="AlphaFoldDB" id="A0AAV8W9G4"/>
<protein>
    <recommendedName>
        <fullName evidence="14">Mitochondrial import receptor subunit TOM70</fullName>
    </recommendedName>
</protein>
<organism evidence="12 13">
    <name type="scientific">Exocentrus adspersus</name>
    <dbReference type="NCBI Taxonomy" id="1586481"/>
    <lineage>
        <taxon>Eukaryota</taxon>
        <taxon>Metazoa</taxon>
        <taxon>Ecdysozoa</taxon>
        <taxon>Arthropoda</taxon>
        <taxon>Hexapoda</taxon>
        <taxon>Insecta</taxon>
        <taxon>Pterygota</taxon>
        <taxon>Neoptera</taxon>
        <taxon>Endopterygota</taxon>
        <taxon>Coleoptera</taxon>
        <taxon>Polyphaga</taxon>
        <taxon>Cucujiformia</taxon>
        <taxon>Chrysomeloidea</taxon>
        <taxon>Cerambycidae</taxon>
        <taxon>Lamiinae</taxon>
        <taxon>Acanthocinini</taxon>
        <taxon>Exocentrus</taxon>
    </lineage>
</organism>
<dbReference type="GO" id="GO:0045039">
    <property type="term" value="P:protein insertion into mitochondrial inner membrane"/>
    <property type="evidence" value="ECO:0007669"/>
    <property type="project" value="TreeGrafter"/>
</dbReference>
<proteinExistence type="inferred from homology"/>
<dbReference type="GO" id="GO:0030150">
    <property type="term" value="P:protein import into mitochondrial matrix"/>
    <property type="evidence" value="ECO:0007669"/>
    <property type="project" value="TreeGrafter"/>
</dbReference>
<dbReference type="Gene3D" id="1.25.40.10">
    <property type="entry name" value="Tetratricopeptide repeat domain"/>
    <property type="match status" value="2"/>
</dbReference>
<keyword evidence="2 11" id="KW-0812">Transmembrane</keyword>
<name>A0AAV8W9G4_9CUCU</name>
<comment type="caution">
    <text evidence="12">The sequence shown here is derived from an EMBL/GenBank/DDBJ whole genome shotgun (WGS) entry which is preliminary data.</text>
</comment>
<dbReference type="PANTHER" id="PTHR46208:SF1">
    <property type="entry name" value="MITOCHONDRIAL IMPORT RECEPTOR SUBUNIT TOM70"/>
    <property type="match status" value="1"/>
</dbReference>
<dbReference type="GO" id="GO:0008320">
    <property type="term" value="F:protein transmembrane transporter activity"/>
    <property type="evidence" value="ECO:0007669"/>
    <property type="project" value="TreeGrafter"/>
</dbReference>
<dbReference type="Pfam" id="PF00515">
    <property type="entry name" value="TPR_1"/>
    <property type="match status" value="1"/>
</dbReference>
<reference evidence="12 13" key="1">
    <citation type="journal article" date="2023" name="Insect Mol. Biol.">
        <title>Genome sequencing provides insights into the evolution of gene families encoding plant cell wall-degrading enzymes in longhorned beetles.</title>
        <authorList>
            <person name="Shin N.R."/>
            <person name="Okamura Y."/>
            <person name="Kirsch R."/>
            <person name="Pauchet Y."/>
        </authorList>
    </citation>
    <scope>NUCLEOTIDE SEQUENCE [LARGE SCALE GENOMIC DNA]</scope>
    <source>
        <strain evidence="12">EAD_L_NR</strain>
    </source>
</reference>
<evidence type="ECO:0000256" key="10">
    <source>
        <dbReference type="PROSITE-ProRule" id="PRU00339"/>
    </source>
</evidence>
<dbReference type="GO" id="GO:0005741">
    <property type="term" value="C:mitochondrial outer membrane"/>
    <property type="evidence" value="ECO:0007669"/>
    <property type="project" value="UniProtKB-SubCell"/>
</dbReference>
<dbReference type="EMBL" id="JANEYG010000006">
    <property type="protein sequence ID" value="KAJ8922851.1"/>
    <property type="molecule type" value="Genomic_DNA"/>
</dbReference>
<feature type="repeat" description="TPR" evidence="10">
    <location>
        <begin position="384"/>
        <end position="417"/>
    </location>
</feature>
<evidence type="ECO:0000256" key="9">
    <source>
        <dbReference type="ARBA" id="ARBA00038030"/>
    </source>
</evidence>
<feature type="repeat" description="TPR" evidence="10">
    <location>
        <begin position="57"/>
        <end position="90"/>
    </location>
</feature>
<dbReference type="Pfam" id="PF13181">
    <property type="entry name" value="TPR_8"/>
    <property type="match status" value="1"/>
</dbReference>
<keyword evidence="7" id="KW-0496">Mitochondrion</keyword>
<accession>A0AAV8W9G4</accession>
<evidence type="ECO:0000256" key="11">
    <source>
        <dbReference type="SAM" id="Phobius"/>
    </source>
</evidence>
<dbReference type="InterPro" id="IPR019734">
    <property type="entry name" value="TPR_rpt"/>
</dbReference>
<evidence type="ECO:0000256" key="3">
    <source>
        <dbReference type="ARBA" id="ARBA00022737"/>
    </source>
</evidence>
<dbReference type="PROSITE" id="PS50293">
    <property type="entry name" value="TPR_REGION"/>
    <property type="match status" value="1"/>
</dbReference>
<dbReference type="PROSITE" id="PS50005">
    <property type="entry name" value="TPR"/>
    <property type="match status" value="5"/>
</dbReference>
<feature type="transmembrane region" description="Helical" evidence="11">
    <location>
        <begin position="6"/>
        <end position="27"/>
    </location>
</feature>
<keyword evidence="6 11" id="KW-1133">Transmembrane helix</keyword>
<keyword evidence="13" id="KW-1185">Reference proteome</keyword>
<feature type="repeat" description="TPR" evidence="10">
    <location>
        <begin position="275"/>
        <end position="308"/>
    </location>
</feature>
<dbReference type="Proteomes" id="UP001159042">
    <property type="component" value="Unassembled WGS sequence"/>
</dbReference>
<comment type="similarity">
    <text evidence="9">Belongs to the Tom70 family.</text>
</comment>
<gene>
    <name evidence="12" type="ORF">NQ315_007886</name>
</gene>
<feature type="repeat" description="TPR" evidence="10">
    <location>
        <begin position="453"/>
        <end position="486"/>
    </location>
</feature>
<evidence type="ECO:0000256" key="7">
    <source>
        <dbReference type="ARBA" id="ARBA00023128"/>
    </source>
</evidence>
<evidence type="ECO:0000313" key="13">
    <source>
        <dbReference type="Proteomes" id="UP001159042"/>
    </source>
</evidence>